<reference evidence="2 3" key="1">
    <citation type="submission" date="2017-11" db="EMBL/GenBank/DDBJ databases">
        <title>Draft genome sequence of Mitsuaria sp. HWN-4.</title>
        <authorList>
            <person name="Gundlapally S.R."/>
        </authorList>
    </citation>
    <scope>NUCLEOTIDE SEQUENCE [LARGE SCALE GENOMIC DNA]</scope>
    <source>
        <strain evidence="2 3">HWN-4</strain>
    </source>
</reference>
<dbReference type="Proteomes" id="UP000231501">
    <property type="component" value="Unassembled WGS sequence"/>
</dbReference>
<evidence type="ECO:0000256" key="1">
    <source>
        <dbReference type="SAM" id="Phobius"/>
    </source>
</evidence>
<keyword evidence="1" id="KW-0812">Transmembrane</keyword>
<feature type="transmembrane region" description="Helical" evidence="1">
    <location>
        <begin position="43"/>
        <end position="60"/>
    </location>
</feature>
<keyword evidence="3" id="KW-1185">Reference proteome</keyword>
<comment type="caution">
    <text evidence="2">The sequence shown here is derived from an EMBL/GenBank/DDBJ whole genome shotgun (WGS) entry which is preliminary data.</text>
</comment>
<sequence>MSARYRSTCRHCWDPVDREGDDACAWCSLSPAERRRVLRRQSLVAAAVLAVLLIAALLSVPQA</sequence>
<dbReference type="EMBL" id="PEOG01000050">
    <property type="protein sequence ID" value="PIM51926.1"/>
    <property type="molecule type" value="Genomic_DNA"/>
</dbReference>
<evidence type="ECO:0000313" key="2">
    <source>
        <dbReference type="EMBL" id="PIM51926.1"/>
    </source>
</evidence>
<keyword evidence="1" id="KW-0472">Membrane</keyword>
<keyword evidence="1" id="KW-1133">Transmembrane helix</keyword>
<accession>A0A2G9C676</accession>
<gene>
    <name evidence="2" type="ORF">CS062_17530</name>
</gene>
<evidence type="ECO:0000313" key="3">
    <source>
        <dbReference type="Proteomes" id="UP000231501"/>
    </source>
</evidence>
<name>A0A2G9C676_9BURK</name>
<dbReference type="AlphaFoldDB" id="A0A2G9C676"/>
<proteinExistence type="predicted"/>
<protein>
    <submittedName>
        <fullName evidence="2">Uncharacterized protein</fullName>
    </submittedName>
</protein>
<dbReference type="RefSeq" id="WP_099862890.1">
    <property type="nucleotide sequence ID" value="NZ_PEOG01000050.1"/>
</dbReference>
<organism evidence="2 3">
    <name type="scientific">Roseateles chitinivorans</name>
    <dbReference type="NCBI Taxonomy" id="2917965"/>
    <lineage>
        <taxon>Bacteria</taxon>
        <taxon>Pseudomonadati</taxon>
        <taxon>Pseudomonadota</taxon>
        <taxon>Betaproteobacteria</taxon>
        <taxon>Burkholderiales</taxon>
        <taxon>Sphaerotilaceae</taxon>
        <taxon>Roseateles</taxon>
    </lineage>
</organism>